<evidence type="ECO:0000256" key="7">
    <source>
        <dbReference type="SAM" id="MobiDB-lite"/>
    </source>
</evidence>
<dbReference type="Pfam" id="PF02338">
    <property type="entry name" value="OTU"/>
    <property type="match status" value="1"/>
</dbReference>
<feature type="compositionally biased region" description="Basic residues" evidence="7">
    <location>
        <begin position="843"/>
        <end position="852"/>
    </location>
</feature>
<dbReference type="SUPFAM" id="SSF50447">
    <property type="entry name" value="Translation proteins"/>
    <property type="match status" value="1"/>
</dbReference>
<dbReference type="FunFam" id="3.40.50.300:FF:000078">
    <property type="entry name" value="Elongation factor 4"/>
    <property type="match status" value="1"/>
</dbReference>
<dbReference type="InterPro" id="IPR009000">
    <property type="entry name" value="Transl_B-barrel_sf"/>
</dbReference>
<evidence type="ECO:0000256" key="6">
    <source>
        <dbReference type="HAMAP-Rule" id="MF_03137"/>
    </source>
</evidence>
<dbReference type="InterPro" id="IPR031157">
    <property type="entry name" value="G_TR_CS"/>
</dbReference>
<organism evidence="10 11">
    <name type="scientific">Acer saccharum</name>
    <name type="common">Sugar maple</name>
    <dbReference type="NCBI Taxonomy" id="4024"/>
    <lineage>
        <taxon>Eukaryota</taxon>
        <taxon>Viridiplantae</taxon>
        <taxon>Streptophyta</taxon>
        <taxon>Embryophyta</taxon>
        <taxon>Tracheophyta</taxon>
        <taxon>Spermatophyta</taxon>
        <taxon>Magnoliopsida</taxon>
        <taxon>eudicotyledons</taxon>
        <taxon>Gunneridae</taxon>
        <taxon>Pentapetalae</taxon>
        <taxon>rosids</taxon>
        <taxon>malvids</taxon>
        <taxon>Sapindales</taxon>
        <taxon>Sapindaceae</taxon>
        <taxon>Hippocastanoideae</taxon>
        <taxon>Acereae</taxon>
        <taxon>Acer</taxon>
    </lineage>
</organism>
<dbReference type="PROSITE" id="PS51722">
    <property type="entry name" value="G_TR_2"/>
    <property type="match status" value="1"/>
</dbReference>
<gene>
    <name evidence="10" type="ORF">LWI29_013111</name>
</gene>
<feature type="region of interest" description="Disordered" evidence="7">
    <location>
        <begin position="731"/>
        <end position="799"/>
    </location>
</feature>
<keyword evidence="6" id="KW-0496">Mitochondrion</keyword>
<feature type="compositionally biased region" description="Basic and acidic residues" evidence="7">
    <location>
        <begin position="764"/>
        <end position="799"/>
    </location>
</feature>
<dbReference type="InterPro" id="IPR035647">
    <property type="entry name" value="EFG_III/V"/>
</dbReference>
<proteinExistence type="inferred from homology"/>
<feature type="binding site" evidence="6">
    <location>
        <begin position="211"/>
        <end position="214"/>
    </location>
    <ligand>
        <name>GTP</name>
        <dbReference type="ChEBI" id="CHEBI:37565"/>
    </ligand>
</feature>
<dbReference type="PROSITE" id="PS50802">
    <property type="entry name" value="OTU"/>
    <property type="match status" value="1"/>
</dbReference>
<evidence type="ECO:0000256" key="5">
    <source>
        <dbReference type="ARBA" id="ARBA00023134"/>
    </source>
</evidence>
<dbReference type="PROSITE" id="PS00301">
    <property type="entry name" value="G_TR_1"/>
    <property type="match status" value="1"/>
</dbReference>
<keyword evidence="6" id="KW-0999">Mitochondrion inner membrane</keyword>
<accession>A0AA39T6A8</accession>
<evidence type="ECO:0000313" key="11">
    <source>
        <dbReference type="Proteomes" id="UP001168877"/>
    </source>
</evidence>
<evidence type="ECO:0000259" key="8">
    <source>
        <dbReference type="PROSITE" id="PS50802"/>
    </source>
</evidence>
<comment type="subcellular location">
    <subcellularLocation>
        <location evidence="6">Mitochondrion inner membrane</location>
        <topology evidence="6">Peripheral membrane protein</topology>
        <orientation evidence="6">Matrix side</orientation>
    </subcellularLocation>
</comment>
<dbReference type="InterPro" id="IPR006297">
    <property type="entry name" value="EF-4"/>
</dbReference>
<dbReference type="SUPFAM" id="SSF54980">
    <property type="entry name" value="EF-G C-terminal domain-like"/>
    <property type="match status" value="2"/>
</dbReference>
<dbReference type="FunFam" id="3.30.70.870:FF:000004">
    <property type="entry name" value="Translation factor GUF1, mitochondrial"/>
    <property type="match status" value="1"/>
</dbReference>
<dbReference type="InterPro" id="IPR038765">
    <property type="entry name" value="Papain-like_cys_pep_sf"/>
</dbReference>
<dbReference type="CDD" id="cd22797">
    <property type="entry name" value="OTU_plant_OTU5-like"/>
    <property type="match status" value="1"/>
</dbReference>
<dbReference type="AlphaFoldDB" id="A0AA39T6A8"/>
<dbReference type="InterPro" id="IPR000640">
    <property type="entry name" value="EFG_V-like"/>
</dbReference>
<dbReference type="Pfam" id="PF03144">
    <property type="entry name" value="GTP_EFTU_D2"/>
    <property type="match status" value="1"/>
</dbReference>
<comment type="catalytic activity">
    <reaction evidence="6">
        <text>GTP + H2O = GDP + phosphate + H(+)</text>
        <dbReference type="Rhea" id="RHEA:19669"/>
        <dbReference type="ChEBI" id="CHEBI:15377"/>
        <dbReference type="ChEBI" id="CHEBI:15378"/>
        <dbReference type="ChEBI" id="CHEBI:37565"/>
        <dbReference type="ChEBI" id="CHEBI:43474"/>
        <dbReference type="ChEBI" id="CHEBI:58189"/>
        <dbReference type="EC" id="3.6.5.n1"/>
    </reaction>
</comment>
<dbReference type="EMBL" id="JAUESC010000002">
    <property type="protein sequence ID" value="KAK0604204.1"/>
    <property type="molecule type" value="Genomic_DNA"/>
</dbReference>
<dbReference type="InterPro" id="IPR000795">
    <property type="entry name" value="T_Tr_GTP-bd_dom"/>
</dbReference>
<feature type="domain" description="OTU" evidence="8">
    <location>
        <begin position="891"/>
        <end position="1043"/>
    </location>
</feature>
<evidence type="ECO:0000256" key="3">
    <source>
        <dbReference type="ARBA" id="ARBA00022801"/>
    </source>
</evidence>
<keyword evidence="2 6" id="KW-0547">Nucleotide-binding</keyword>
<dbReference type="InterPro" id="IPR013842">
    <property type="entry name" value="LepA_CTD"/>
</dbReference>
<sequence>MSAELSSPLTLGLSIKQHHSQSPLLKSSHISAFSLSKSSPLFNSPLFVTKNVSRPSFRVFCCQTGLETAVQAGQDRLLKVPTSNIRNFSIIAHIDHGKSTLADKLLQMTGTVQKRDMKEQFLDNMDLERERGITIKLQAARMRWVIENEPYCLNLIDTPGHVDFSYEVSRSLAACEGALLVVDASQGVEAQTLANVYLALENNLEIIPVLNKIDLPGAEPDRVIQEIEEVVGLDCSNAILCSAKEGIGINEILNAIVERIPPPSNTAGCLLRALIFDSYYDPYRGVIVYFRVVDGTIKKGDRIYFMASEKDYFVDEIGVLSPNQLQVKELQAGEVGYLSASIRSVADARVGDTITLFGKKAEIQLPGYEEVTPMVFCGLFPVDADQFPELRDALEKLQLNDAALKFEPETSSAMGFGFRCGFLGLLHMEIVQERLEREYNLSLITTAPSVVYRVNCINGDTVECSNPSLLPEPGQRRSIEEPFVKIEMLTPKDYIGSLMELSQDRRGKFMEMKFITENRASLTYELPLAEMVGDFFDQLKSRSKGYASMEYTFIGYRESVLIKLDILINGDLVEPLATIVHKDKAYAIGRALTQKLKELIPRQMFKVPIQACIGSKVIASEALSAIRKDVLAKCYGGDITRKKKLLKKQAEGKKRMKAIGISTRSLPSLSHLSSLTVRYPTDFFLLFSVHGIRRSKSTIRSRCSLLHAVVIYSTLLPGALMENCQEIEDKRTEVNSSDASSKKQETRDEMLSRHRKETAQLQNKEVELKKAAAKGSKAEQKAKKKQVEEEISKKSAELKGKQAEELASLGYCNSNGNEKSNLDTLVKAIAGVSVTNQHDHSKPSKGAKRREKRALEEAAREQRIQEEQSNIVSDRVVEDEKLKRKLEPIGLTVNEIKPDGHCLYRAVEDQLAHLSGGSSPYTYQKLREMVAAYLRYRASDFIPFYLSENMINDDSDRSQAERFENYCKEVESTAAWGGELELRALTHCLRKHILIYSGSFPDVEMGKEYKSDGESGLPNASIVLSYHRHAFGLGEHYNSVVPNAIG</sequence>
<dbReference type="SUPFAM" id="SSF54001">
    <property type="entry name" value="Cysteine proteinases"/>
    <property type="match status" value="1"/>
</dbReference>
<dbReference type="PANTHER" id="PTHR43512:SF4">
    <property type="entry name" value="TRANSLATION FACTOR GUF1 HOMOLOG, CHLOROPLASTIC"/>
    <property type="match status" value="1"/>
</dbReference>
<dbReference type="SUPFAM" id="SSF52540">
    <property type="entry name" value="P-loop containing nucleoside triphosphate hydrolases"/>
    <property type="match status" value="1"/>
</dbReference>
<dbReference type="GO" id="GO:0045727">
    <property type="term" value="P:positive regulation of translation"/>
    <property type="evidence" value="ECO:0007669"/>
    <property type="project" value="UniProtKB-UniRule"/>
</dbReference>
<dbReference type="GO" id="GO:0005525">
    <property type="term" value="F:GTP binding"/>
    <property type="evidence" value="ECO:0007669"/>
    <property type="project" value="UniProtKB-UniRule"/>
</dbReference>
<evidence type="ECO:0000313" key="10">
    <source>
        <dbReference type="EMBL" id="KAK0604204.1"/>
    </source>
</evidence>
<feature type="compositionally biased region" description="Basic and acidic residues" evidence="7">
    <location>
        <begin position="853"/>
        <end position="862"/>
    </location>
</feature>
<dbReference type="FunFam" id="2.40.30.10:FF:000015">
    <property type="entry name" value="Translation factor GUF1, mitochondrial"/>
    <property type="match status" value="1"/>
</dbReference>
<dbReference type="CDD" id="cd03699">
    <property type="entry name" value="EF4_II"/>
    <property type="match status" value="1"/>
</dbReference>
<feature type="compositionally biased region" description="Basic and acidic residues" evidence="7">
    <location>
        <begin position="740"/>
        <end position="752"/>
    </location>
</feature>
<keyword evidence="5 6" id="KW-0342">GTP-binding</keyword>
<dbReference type="Pfam" id="PF00009">
    <property type="entry name" value="GTP_EFTU"/>
    <property type="match status" value="1"/>
</dbReference>
<dbReference type="Gene3D" id="3.40.50.300">
    <property type="entry name" value="P-loop containing nucleotide triphosphate hydrolases"/>
    <property type="match status" value="1"/>
</dbReference>
<comment type="similarity">
    <text evidence="1">Belongs to the TRAFAC class translation factor GTPase superfamily. Classic translation factor GTPase family. LepA subfamily.</text>
</comment>
<feature type="region of interest" description="Disordered" evidence="7">
    <location>
        <begin position="835"/>
        <end position="862"/>
    </location>
</feature>
<dbReference type="CDD" id="cd16260">
    <property type="entry name" value="EF4_III"/>
    <property type="match status" value="1"/>
</dbReference>
<dbReference type="FunFam" id="3.30.70.2570:FF:000001">
    <property type="entry name" value="Translation factor GUF1, mitochondrial"/>
    <property type="match status" value="1"/>
</dbReference>
<dbReference type="InterPro" id="IPR038363">
    <property type="entry name" value="LepA_C_sf"/>
</dbReference>
<keyword evidence="6" id="KW-0472">Membrane</keyword>
<dbReference type="GO" id="GO:0005759">
    <property type="term" value="C:mitochondrial matrix"/>
    <property type="evidence" value="ECO:0007669"/>
    <property type="project" value="UniProtKB-UniRule"/>
</dbReference>
<feature type="binding site" evidence="6">
    <location>
        <begin position="92"/>
        <end position="99"/>
    </location>
    <ligand>
        <name>GTP</name>
        <dbReference type="ChEBI" id="CHEBI:37565"/>
    </ligand>
</feature>
<dbReference type="CDD" id="cd01890">
    <property type="entry name" value="LepA"/>
    <property type="match status" value="1"/>
</dbReference>
<evidence type="ECO:0000256" key="1">
    <source>
        <dbReference type="ARBA" id="ARBA00005454"/>
    </source>
</evidence>
<dbReference type="InterPro" id="IPR004161">
    <property type="entry name" value="EFTu-like_2"/>
</dbReference>
<dbReference type="Gene3D" id="3.30.70.240">
    <property type="match status" value="1"/>
</dbReference>
<dbReference type="GO" id="GO:0006412">
    <property type="term" value="P:translation"/>
    <property type="evidence" value="ECO:0007669"/>
    <property type="project" value="UniProtKB-KW"/>
</dbReference>
<dbReference type="GO" id="GO:0003924">
    <property type="term" value="F:GTPase activity"/>
    <property type="evidence" value="ECO:0007669"/>
    <property type="project" value="UniProtKB-UniRule"/>
</dbReference>
<dbReference type="Pfam" id="PF00679">
    <property type="entry name" value="EFG_C"/>
    <property type="match status" value="1"/>
</dbReference>
<dbReference type="SMART" id="SM00838">
    <property type="entry name" value="EFG_C"/>
    <property type="match status" value="1"/>
</dbReference>
<dbReference type="NCBIfam" id="TIGR01393">
    <property type="entry name" value="lepA"/>
    <property type="match status" value="1"/>
</dbReference>
<dbReference type="NCBIfam" id="TIGR00231">
    <property type="entry name" value="small_GTP"/>
    <property type="match status" value="1"/>
</dbReference>
<dbReference type="Gene3D" id="2.40.30.10">
    <property type="entry name" value="Translation factors"/>
    <property type="match status" value="1"/>
</dbReference>
<evidence type="ECO:0000259" key="9">
    <source>
        <dbReference type="PROSITE" id="PS51722"/>
    </source>
</evidence>
<dbReference type="Pfam" id="PF06421">
    <property type="entry name" value="LepA_C"/>
    <property type="match status" value="1"/>
</dbReference>
<reference evidence="10" key="2">
    <citation type="submission" date="2023-06" db="EMBL/GenBank/DDBJ databases">
        <authorList>
            <person name="Swenson N.G."/>
            <person name="Wegrzyn J.L."/>
            <person name="Mcevoy S.L."/>
        </authorList>
    </citation>
    <scope>NUCLEOTIDE SEQUENCE</scope>
    <source>
        <strain evidence="10">NS2018</strain>
        <tissue evidence="10">Leaf</tissue>
    </source>
</reference>
<feature type="binding site" evidence="6">
    <location>
        <begin position="157"/>
        <end position="161"/>
    </location>
    <ligand>
        <name>GTP</name>
        <dbReference type="ChEBI" id="CHEBI:37565"/>
    </ligand>
</feature>
<comment type="function">
    <text evidence="6">Promotes mitochondrial protein synthesis. May act as a fidelity factor of the translation reaction, by catalyzing a one-codon backward translocation of tRNAs on improperly translocated ribosomes. Binds to mitochondrial ribosomes in a GTP-dependent manner.</text>
</comment>
<reference evidence="10" key="1">
    <citation type="journal article" date="2022" name="Plant J.">
        <title>Strategies of tolerance reflected in two North American maple genomes.</title>
        <authorList>
            <person name="McEvoy S.L."/>
            <person name="Sezen U.U."/>
            <person name="Trouern-Trend A."/>
            <person name="McMahon S.M."/>
            <person name="Schaberg P.G."/>
            <person name="Yang J."/>
            <person name="Wegrzyn J.L."/>
            <person name="Swenson N.G."/>
        </authorList>
    </citation>
    <scope>NUCLEOTIDE SEQUENCE</scope>
    <source>
        <strain evidence="10">NS2018</strain>
    </source>
</reference>
<keyword evidence="4 6" id="KW-0648">Protein biosynthesis</keyword>
<dbReference type="PANTHER" id="PTHR43512">
    <property type="entry name" value="TRANSLATION FACTOR GUF1-RELATED"/>
    <property type="match status" value="1"/>
</dbReference>
<dbReference type="GO" id="GO:0043022">
    <property type="term" value="F:ribosome binding"/>
    <property type="evidence" value="ECO:0007669"/>
    <property type="project" value="UniProtKB-UniRule"/>
</dbReference>
<evidence type="ECO:0000256" key="2">
    <source>
        <dbReference type="ARBA" id="ARBA00022741"/>
    </source>
</evidence>
<dbReference type="Gene3D" id="3.90.70.80">
    <property type="match status" value="1"/>
</dbReference>
<dbReference type="InterPro" id="IPR005225">
    <property type="entry name" value="Small_GTP-bd"/>
</dbReference>
<dbReference type="InterPro" id="IPR035654">
    <property type="entry name" value="LepA_IV"/>
</dbReference>
<dbReference type="PRINTS" id="PR00315">
    <property type="entry name" value="ELONGATNFCT"/>
</dbReference>
<comment type="caution">
    <text evidence="10">The sequence shown here is derived from an EMBL/GenBank/DDBJ whole genome shotgun (WGS) entry which is preliminary data.</text>
</comment>
<dbReference type="CDD" id="cd03709">
    <property type="entry name" value="lepA_C"/>
    <property type="match status" value="1"/>
</dbReference>
<dbReference type="Gene3D" id="3.30.70.870">
    <property type="entry name" value="Elongation Factor G (Translational Gtpase), domain 3"/>
    <property type="match status" value="1"/>
</dbReference>
<protein>
    <recommendedName>
        <fullName evidence="6">Translation factor GUF1 homolog, mitochondrial</fullName>
        <ecNumber evidence="6">3.6.5.n1</ecNumber>
    </recommendedName>
    <alternativeName>
        <fullName evidence="6">Elongation factor 4 homolog</fullName>
        <shortName evidence="6">EF-4</shortName>
    </alternativeName>
    <alternativeName>
        <fullName evidence="6">GTPase GUF1 homolog</fullName>
    </alternativeName>
    <alternativeName>
        <fullName evidence="6">Ribosomal back-translocase</fullName>
    </alternativeName>
</protein>
<dbReference type="InterPro" id="IPR003323">
    <property type="entry name" value="OTU_dom"/>
</dbReference>
<dbReference type="InterPro" id="IPR027417">
    <property type="entry name" value="P-loop_NTPase"/>
</dbReference>
<dbReference type="GO" id="GO:0005743">
    <property type="term" value="C:mitochondrial inner membrane"/>
    <property type="evidence" value="ECO:0007669"/>
    <property type="project" value="UniProtKB-SubCell"/>
</dbReference>
<dbReference type="EC" id="3.6.5.n1" evidence="6"/>
<dbReference type="Proteomes" id="UP001168877">
    <property type="component" value="Unassembled WGS sequence"/>
</dbReference>
<keyword evidence="11" id="KW-1185">Reference proteome</keyword>
<comment type="similarity">
    <text evidence="6">Belongs to the GTP-binding elongation factor family. LepA subfamily.</text>
</comment>
<dbReference type="HAMAP" id="MF_00071">
    <property type="entry name" value="LepA"/>
    <property type="match status" value="1"/>
</dbReference>
<evidence type="ECO:0000256" key="4">
    <source>
        <dbReference type="ARBA" id="ARBA00022917"/>
    </source>
</evidence>
<feature type="domain" description="Tr-type G" evidence="9">
    <location>
        <begin position="83"/>
        <end position="264"/>
    </location>
</feature>
<keyword evidence="3 6" id="KW-0378">Hydrolase</keyword>
<dbReference type="FunFam" id="3.30.70.240:FF:000007">
    <property type="entry name" value="Translation factor GUF1, mitochondrial"/>
    <property type="match status" value="1"/>
</dbReference>
<dbReference type="Gene3D" id="3.30.70.2570">
    <property type="entry name" value="Elongation factor 4, C-terminal domain"/>
    <property type="match status" value="1"/>
</dbReference>
<name>A0AA39T6A8_ACESA</name>
<dbReference type="FunFam" id="3.90.70.80:FF:000014">
    <property type="entry name" value="Cysteine proteinases superfamily protein"/>
    <property type="match status" value="1"/>
</dbReference>